<dbReference type="STRING" id="361077.A0A151Z5U5"/>
<keyword evidence="3" id="KW-0539">Nucleus</keyword>
<evidence type="ECO:0000256" key="3">
    <source>
        <dbReference type="ARBA" id="ARBA00023242"/>
    </source>
</evidence>
<dbReference type="PANTHER" id="PTHR10997:SF9">
    <property type="entry name" value="IMPORTIN-9"/>
    <property type="match status" value="1"/>
</dbReference>
<dbReference type="Gene3D" id="1.25.10.10">
    <property type="entry name" value="Leucine-rich Repeat Variant"/>
    <property type="match status" value="1"/>
</dbReference>
<dbReference type="InterPro" id="IPR001494">
    <property type="entry name" value="Importin-beta_N"/>
</dbReference>
<dbReference type="GO" id="GO:0005635">
    <property type="term" value="C:nuclear envelope"/>
    <property type="evidence" value="ECO:0007669"/>
    <property type="project" value="TreeGrafter"/>
</dbReference>
<gene>
    <name evidence="6" type="ORF">DLAC_10419</name>
</gene>
<evidence type="ECO:0000256" key="4">
    <source>
        <dbReference type="SAM" id="MobiDB-lite"/>
    </source>
</evidence>
<dbReference type="GO" id="GO:0005829">
    <property type="term" value="C:cytosol"/>
    <property type="evidence" value="ECO:0007669"/>
    <property type="project" value="TreeGrafter"/>
</dbReference>
<dbReference type="Pfam" id="PF03810">
    <property type="entry name" value="IBN_N"/>
    <property type="match status" value="1"/>
</dbReference>
<dbReference type="OMA" id="NPDQYTI"/>
<accession>A0A151Z5U5</accession>
<dbReference type="GO" id="GO:0006606">
    <property type="term" value="P:protein import into nucleus"/>
    <property type="evidence" value="ECO:0007669"/>
    <property type="project" value="TreeGrafter"/>
</dbReference>
<dbReference type="PANTHER" id="PTHR10997">
    <property type="entry name" value="IMPORTIN-7, 8, 11"/>
    <property type="match status" value="1"/>
</dbReference>
<dbReference type="PROSITE" id="PS50166">
    <property type="entry name" value="IMPORTIN_B_NT"/>
    <property type="match status" value="1"/>
</dbReference>
<dbReference type="InterPro" id="IPR016024">
    <property type="entry name" value="ARM-type_fold"/>
</dbReference>
<evidence type="ECO:0000259" key="5">
    <source>
        <dbReference type="PROSITE" id="PS50166"/>
    </source>
</evidence>
<name>A0A151Z5U5_TIELA</name>
<dbReference type="SUPFAM" id="SSF48371">
    <property type="entry name" value="ARM repeat"/>
    <property type="match status" value="1"/>
</dbReference>
<dbReference type="EMBL" id="LODT01000042">
    <property type="protein sequence ID" value="KYQ89174.1"/>
    <property type="molecule type" value="Genomic_DNA"/>
</dbReference>
<dbReference type="SMART" id="SM00913">
    <property type="entry name" value="IBN_N"/>
    <property type="match status" value="1"/>
</dbReference>
<dbReference type="InterPro" id="IPR011989">
    <property type="entry name" value="ARM-like"/>
</dbReference>
<keyword evidence="2" id="KW-0813">Transport</keyword>
<reference evidence="6 7" key="1">
    <citation type="submission" date="2015-12" db="EMBL/GenBank/DDBJ databases">
        <title>Dictyostelia acquired genes for synthesis and detection of signals that induce cell-type specialization by lateral gene transfer from prokaryotes.</title>
        <authorList>
            <person name="Gloeckner G."/>
            <person name="Schaap P."/>
        </authorList>
    </citation>
    <scope>NUCLEOTIDE SEQUENCE [LARGE SCALE GENOMIC DNA]</scope>
    <source>
        <strain evidence="6 7">TK</strain>
    </source>
</reference>
<organism evidence="6 7">
    <name type="scientific">Tieghemostelium lacteum</name>
    <name type="common">Slime mold</name>
    <name type="synonym">Dictyostelium lacteum</name>
    <dbReference type="NCBI Taxonomy" id="361077"/>
    <lineage>
        <taxon>Eukaryota</taxon>
        <taxon>Amoebozoa</taxon>
        <taxon>Evosea</taxon>
        <taxon>Eumycetozoa</taxon>
        <taxon>Dictyostelia</taxon>
        <taxon>Dictyosteliales</taxon>
        <taxon>Raperosteliaceae</taxon>
        <taxon>Tieghemostelium</taxon>
    </lineage>
</organism>
<evidence type="ECO:0000313" key="7">
    <source>
        <dbReference type="Proteomes" id="UP000076078"/>
    </source>
</evidence>
<dbReference type="OrthoDB" id="18578at2759"/>
<evidence type="ECO:0000256" key="2">
    <source>
        <dbReference type="ARBA" id="ARBA00022448"/>
    </source>
</evidence>
<dbReference type="AlphaFoldDB" id="A0A151Z5U5"/>
<dbReference type="InParanoid" id="A0A151Z5U5"/>
<dbReference type="Proteomes" id="UP000076078">
    <property type="component" value="Unassembled WGS sequence"/>
</dbReference>
<feature type="region of interest" description="Disordered" evidence="4">
    <location>
        <begin position="930"/>
        <end position="968"/>
    </location>
</feature>
<dbReference type="GO" id="GO:0031267">
    <property type="term" value="F:small GTPase binding"/>
    <property type="evidence" value="ECO:0007669"/>
    <property type="project" value="InterPro"/>
</dbReference>
<evidence type="ECO:0000256" key="1">
    <source>
        <dbReference type="ARBA" id="ARBA00004123"/>
    </source>
</evidence>
<comment type="subcellular location">
    <subcellularLocation>
        <location evidence="1">Nucleus</location>
    </subcellularLocation>
</comment>
<protein>
    <submittedName>
        <fullName evidence="6">Actin binding protein</fullName>
    </submittedName>
</protein>
<feature type="domain" description="Importin N-terminal" evidence="5">
    <location>
        <begin position="23"/>
        <end position="107"/>
    </location>
</feature>
<evidence type="ECO:0000313" key="6">
    <source>
        <dbReference type="EMBL" id="KYQ89174.1"/>
    </source>
</evidence>
<sequence length="1042" mass="119812">MINRDVILECLNGVLGGIDVQKFQDKLDSLAKEQGFGLILTEISVGSNNFSVDTRQLSCVILKKFIDEHWDDDSIEPDENNNTLTIIIISEQEKSRIKELLSPCLSDSSSKIRTAIAMCIGKIGCYEWPTKWPSLMDDLIKCILPPSSLNNKNLFNGALKCLEILFDPEYLEAEHLIKLVQVVFPIFHQMLLNLEMELEVHIKIIGIFKAIVNFVTLVGAYDKQFNNVFVKLLPTWVDIFTFYLSKQVSVAEQMNELFTVQTGILEILAMLFEDTVLRKKMVKFVSKLLPPVWSLFNGSFSHYERTEILGDYTLRQLMVDKNVTRIDSLVSSLFEFLVSIIDIKVYRENYQNHLQGILYNCLLYIQMSSDLVEQYENDTNQFLELEADNKYIPRIMSMQLITKIVDTFRLVGLKSLFTAIQTHFAKSEDRQNPNWWRYRESSIVVLYQLHDYFVASREKVFDFSQLLRVILSKDILETGDQTHLLILRGASLKCASKYSKGVAPELSLPYLTHSVEILIHQTIPLSLKVQAMEAISGFSPNVPKENLKIYIPSIIKGIIDLLPQITDLALTLALDALLSIVKVDQDITGTYEHLITPQLLRTWTAYSHDDLISQDIKEIFKLVCLCPKSYPGILQRLFETLNIILEPKTTNIYSGILESAIDILGVVMANYKDRFETIILDKLFAPLVSILMQQDNQKPVVKASLCALVPFIYRIPAQEIVNWKHPILGYQGVMNIFVVIQKYLSDEDEFIALNVPPLITGILLRYNEYITNDVHGILTMVLNTFYKCRVPSFKQSLISIFTRLIYQHTSNVIDFLNTVPSPLGSNQTAFTFLLNEWCKYHADIQNKLDLNLSVLCFMKLYTLGDKRLDGLMVDDEVVLEGTTRSATAKLNEKWTTCPFYIKVTRLLIATLELESMDKATLKKFQMEQYKQNQTEEEDFDEDLYVDDDGDDYEEDDNENDGFDDADKYDLDGGEYDENDFDFELEEAYDPISKEDPIYHVDIAVQIKEFLHNLQNLTTPTVFEQVTPFLNQYKVNTIFEQNK</sequence>
<keyword evidence="7" id="KW-1185">Reference proteome</keyword>
<feature type="compositionally biased region" description="Acidic residues" evidence="4">
    <location>
        <begin position="934"/>
        <end position="963"/>
    </location>
</feature>
<dbReference type="FunCoup" id="A0A151Z5U5">
    <property type="interactions" value="642"/>
</dbReference>
<proteinExistence type="predicted"/>
<comment type="caution">
    <text evidence="6">The sequence shown here is derived from an EMBL/GenBank/DDBJ whole genome shotgun (WGS) entry which is preliminary data.</text>
</comment>